<keyword evidence="4 6" id="KW-0067">ATP-binding</keyword>
<dbReference type="Proteomes" id="UP001499990">
    <property type="component" value="Unassembled WGS sequence"/>
</dbReference>
<evidence type="ECO:0000256" key="4">
    <source>
        <dbReference type="ARBA" id="ARBA00022840"/>
    </source>
</evidence>
<evidence type="ECO:0000259" key="5">
    <source>
        <dbReference type="PROSITE" id="PS50893"/>
    </source>
</evidence>
<evidence type="ECO:0000313" key="6">
    <source>
        <dbReference type="EMBL" id="GAA3371780.1"/>
    </source>
</evidence>
<dbReference type="InterPro" id="IPR027417">
    <property type="entry name" value="P-loop_NTPase"/>
</dbReference>
<keyword evidence="3" id="KW-0547">Nucleotide-binding</keyword>
<feature type="domain" description="ABC transporter" evidence="5">
    <location>
        <begin position="5"/>
        <end position="231"/>
    </location>
</feature>
<evidence type="ECO:0000256" key="2">
    <source>
        <dbReference type="ARBA" id="ARBA00022448"/>
    </source>
</evidence>
<dbReference type="PROSITE" id="PS50893">
    <property type="entry name" value="ABC_TRANSPORTER_2"/>
    <property type="match status" value="1"/>
</dbReference>
<dbReference type="SMART" id="SM00382">
    <property type="entry name" value="AAA"/>
    <property type="match status" value="1"/>
</dbReference>
<dbReference type="EMBL" id="BAAAYL010000001">
    <property type="protein sequence ID" value="GAA3371780.1"/>
    <property type="molecule type" value="Genomic_DNA"/>
</dbReference>
<dbReference type="PANTHER" id="PTHR43335">
    <property type="entry name" value="ABC TRANSPORTER, ATP-BINDING PROTEIN"/>
    <property type="match status" value="1"/>
</dbReference>
<protein>
    <submittedName>
        <fullName evidence="6">ATP-binding cassette domain-containing protein</fullName>
    </submittedName>
</protein>
<sequence>MTAVLRCHGVVKKYGANTVLNGVSLTVEAGQVTGLLGLNGAGKTTLMRIATGLAKPSAGHVQVLGASLPMHPDTLARVGAALDAPAFYRWMTGQGMLRTLLDMAGLPDEGRIRRVLERVGLTEAGRRRVRTYSQGMRQRLALAAALLKEPDLLILDEPTNGLDPAGVRLVREIIAQEAARGAGILISSHQLDEIARVCDTITMIAHGTVSAEGTLDELGLAPGSGTESLEDWFFRHQDTLPGRAL</sequence>
<dbReference type="PROSITE" id="PS00211">
    <property type="entry name" value="ABC_TRANSPORTER_1"/>
    <property type="match status" value="1"/>
</dbReference>
<name>A0ABP6S9V6_9ACTN</name>
<evidence type="ECO:0000256" key="1">
    <source>
        <dbReference type="ARBA" id="ARBA00005417"/>
    </source>
</evidence>
<dbReference type="Pfam" id="PF00005">
    <property type="entry name" value="ABC_tran"/>
    <property type="match status" value="1"/>
</dbReference>
<dbReference type="InterPro" id="IPR003593">
    <property type="entry name" value="AAA+_ATPase"/>
</dbReference>
<comment type="caution">
    <text evidence="6">The sequence shown here is derived from an EMBL/GenBank/DDBJ whole genome shotgun (WGS) entry which is preliminary data.</text>
</comment>
<keyword evidence="7" id="KW-1185">Reference proteome</keyword>
<dbReference type="RefSeq" id="WP_345036386.1">
    <property type="nucleotide sequence ID" value="NZ_BAAAYL010000001.1"/>
</dbReference>
<dbReference type="InterPro" id="IPR003439">
    <property type="entry name" value="ABC_transporter-like_ATP-bd"/>
</dbReference>
<dbReference type="Gene3D" id="3.40.50.300">
    <property type="entry name" value="P-loop containing nucleotide triphosphate hydrolases"/>
    <property type="match status" value="1"/>
</dbReference>
<evidence type="ECO:0000256" key="3">
    <source>
        <dbReference type="ARBA" id="ARBA00022741"/>
    </source>
</evidence>
<dbReference type="GO" id="GO:0005524">
    <property type="term" value="F:ATP binding"/>
    <property type="evidence" value="ECO:0007669"/>
    <property type="project" value="UniProtKB-KW"/>
</dbReference>
<reference evidence="7" key="1">
    <citation type="journal article" date="2019" name="Int. J. Syst. Evol. Microbiol.">
        <title>The Global Catalogue of Microorganisms (GCM) 10K type strain sequencing project: providing services to taxonomists for standard genome sequencing and annotation.</title>
        <authorList>
            <consortium name="The Broad Institute Genomics Platform"/>
            <consortium name="The Broad Institute Genome Sequencing Center for Infectious Disease"/>
            <person name="Wu L."/>
            <person name="Ma J."/>
        </authorList>
    </citation>
    <scope>NUCLEOTIDE SEQUENCE [LARGE SCALE GENOMIC DNA]</scope>
    <source>
        <strain evidence="7">JCM 9651</strain>
    </source>
</reference>
<dbReference type="InterPro" id="IPR017871">
    <property type="entry name" value="ABC_transporter-like_CS"/>
</dbReference>
<dbReference type="PANTHER" id="PTHR43335:SF4">
    <property type="entry name" value="ABC TRANSPORTER, ATP-BINDING PROTEIN"/>
    <property type="match status" value="1"/>
</dbReference>
<proteinExistence type="inferred from homology"/>
<organism evidence="6 7">
    <name type="scientific">Streptomyces sannanensis</name>
    <dbReference type="NCBI Taxonomy" id="285536"/>
    <lineage>
        <taxon>Bacteria</taxon>
        <taxon>Bacillati</taxon>
        <taxon>Actinomycetota</taxon>
        <taxon>Actinomycetes</taxon>
        <taxon>Kitasatosporales</taxon>
        <taxon>Streptomycetaceae</taxon>
        <taxon>Streptomyces</taxon>
    </lineage>
</organism>
<dbReference type="SUPFAM" id="SSF52540">
    <property type="entry name" value="P-loop containing nucleoside triphosphate hydrolases"/>
    <property type="match status" value="1"/>
</dbReference>
<keyword evidence="2" id="KW-0813">Transport</keyword>
<comment type="similarity">
    <text evidence="1">Belongs to the ABC transporter superfamily.</text>
</comment>
<accession>A0ABP6S9V6</accession>
<gene>
    <name evidence="6" type="ORF">GCM10020367_23830</name>
</gene>
<evidence type="ECO:0000313" key="7">
    <source>
        <dbReference type="Proteomes" id="UP001499990"/>
    </source>
</evidence>